<evidence type="ECO:0000259" key="12">
    <source>
        <dbReference type="Pfam" id="PF17941"/>
    </source>
</evidence>
<dbReference type="CDD" id="cd09168">
    <property type="entry name" value="PLDc_PaPPK1_C2_like"/>
    <property type="match status" value="1"/>
</dbReference>
<dbReference type="NCBIfam" id="NF003918">
    <property type="entry name" value="PRK05443.1-2"/>
    <property type="match status" value="1"/>
</dbReference>
<accession>Q020M4</accession>
<dbReference type="HOGENOM" id="CLU_009678_5_0_0"/>
<dbReference type="CDD" id="cd09165">
    <property type="entry name" value="PLDc_PaPPK1_C1_like"/>
    <property type="match status" value="1"/>
</dbReference>
<dbReference type="Gene3D" id="3.30.870.10">
    <property type="entry name" value="Endonuclease Chain A"/>
    <property type="match status" value="2"/>
</dbReference>
<protein>
    <recommendedName>
        <fullName evidence="6 7">Polyphosphate kinase</fullName>
        <ecNumber evidence="6 7">2.7.4.1</ecNumber>
    </recommendedName>
    <alternativeName>
        <fullName evidence="6">ATP-polyphosphate phosphotransferase</fullName>
    </alternativeName>
    <alternativeName>
        <fullName evidence="6">Polyphosphoric acid kinase</fullName>
    </alternativeName>
</protein>
<dbReference type="NCBIfam" id="NF003917">
    <property type="entry name" value="PRK05443.1-1"/>
    <property type="match status" value="1"/>
</dbReference>
<evidence type="ECO:0000259" key="9">
    <source>
        <dbReference type="Pfam" id="PF02503"/>
    </source>
</evidence>
<feature type="domain" description="Polyphosphate kinase N-terminal" evidence="10">
    <location>
        <begin position="28"/>
        <end position="134"/>
    </location>
</feature>
<feature type="region of interest" description="Disordered" evidence="8">
    <location>
        <begin position="1"/>
        <end position="25"/>
    </location>
</feature>
<evidence type="ECO:0000256" key="6">
    <source>
        <dbReference type="HAMAP-Rule" id="MF_00347"/>
    </source>
</evidence>
<dbReference type="SUPFAM" id="SSF143724">
    <property type="entry name" value="PHP14-like"/>
    <property type="match status" value="1"/>
</dbReference>
<dbReference type="STRING" id="234267.Acid_3657"/>
<dbReference type="InterPro" id="IPR036832">
    <property type="entry name" value="PPK_N_dom_sf"/>
</dbReference>
<dbReference type="NCBIfam" id="TIGR03705">
    <property type="entry name" value="poly_P_kin"/>
    <property type="match status" value="1"/>
</dbReference>
<evidence type="ECO:0000256" key="1">
    <source>
        <dbReference type="ARBA" id="ARBA00022553"/>
    </source>
</evidence>
<feature type="domain" description="Polyphosphate kinase C-terminal" evidence="12">
    <location>
        <begin position="360"/>
        <end position="524"/>
    </location>
</feature>
<feature type="binding site" evidence="6">
    <location>
        <position position="620"/>
    </location>
    <ligand>
        <name>ATP</name>
        <dbReference type="ChEBI" id="CHEBI:30616"/>
    </ligand>
</feature>
<keyword evidence="5 6" id="KW-0067">ATP-binding</keyword>
<dbReference type="Pfam" id="PF13090">
    <property type="entry name" value="PP_kinase_C"/>
    <property type="match status" value="1"/>
</dbReference>
<feature type="region of interest" description="Disordered" evidence="8">
    <location>
        <begin position="690"/>
        <end position="722"/>
    </location>
</feature>
<keyword evidence="1 6" id="KW-0597">Phosphoprotein</keyword>
<feature type="binding site" evidence="6">
    <location>
        <position position="433"/>
    </location>
    <ligand>
        <name>Mg(2+)</name>
        <dbReference type="ChEBI" id="CHEBI:18420"/>
    </ligand>
</feature>
<dbReference type="EMBL" id="CP000473">
    <property type="protein sequence ID" value="ABJ84629.1"/>
    <property type="molecule type" value="Genomic_DNA"/>
</dbReference>
<dbReference type="FunCoup" id="Q020M4">
    <property type="interactions" value="273"/>
</dbReference>
<dbReference type="KEGG" id="sus:Acid_3657"/>
<dbReference type="GO" id="GO:0006799">
    <property type="term" value="P:polyphosphate biosynthetic process"/>
    <property type="evidence" value="ECO:0007669"/>
    <property type="project" value="UniProtKB-UniRule"/>
</dbReference>
<dbReference type="GO" id="GO:0009358">
    <property type="term" value="C:polyphosphate kinase complex"/>
    <property type="evidence" value="ECO:0007669"/>
    <property type="project" value="InterPro"/>
</dbReference>
<dbReference type="NCBIfam" id="NF003921">
    <property type="entry name" value="PRK05443.2-2"/>
    <property type="match status" value="1"/>
</dbReference>
<comment type="cofactor">
    <cofactor evidence="6">
        <name>Mg(2+)</name>
        <dbReference type="ChEBI" id="CHEBI:18420"/>
    </cofactor>
</comment>
<dbReference type="SUPFAM" id="SSF56024">
    <property type="entry name" value="Phospholipase D/nuclease"/>
    <property type="match status" value="2"/>
</dbReference>
<evidence type="ECO:0000256" key="5">
    <source>
        <dbReference type="ARBA" id="ARBA00022840"/>
    </source>
</evidence>
<dbReference type="InterPro" id="IPR025200">
    <property type="entry name" value="PPK_C_dom2"/>
</dbReference>
<keyword evidence="6" id="KW-0460">Magnesium</keyword>
<sequence>MAVSSSSAPSRAKKHQAPTPDLTDPSLYVNRELGLLSFQWRVLEEARDGTNPLLERIRFLSIVGSNLNEFFMVRVASLNAQLDAGIPEFGPDRMSPSAQLIAIRRETKRLMEAAHQCLETELRPELSDEGIHILPYDDLNDRQLQSCESYFSEIIFPVLTPLAFDQGRPFPHISNLSLNLAVLILDAGGEQRFARLKVPDSLPALVPLTRTQKAASKRSRPRREQSYVWIEEVIAANLDSLFPGMQIVEAHPFHVTRDADIAIKELEADDLLETIEEGVRQRKFGSVVRLQVNQQMPQHILQILMENLEVEPSEVYRSKGLLGLSRLAALTQIDRPDLKYTPFLASSPPELQPANEEEDLFAIIRQRDVLLHHPFQSFQPVVDFLRKAARDPDVLAIKVVLYRVGRNSPVVEALLEAIEEGKQVAVLMELKARFDEESNIEWAKTLEKAGCHVVYGLPGLKIHCKAAVVLRRESGAIRPYMHLATGNYNVVTAHLYTDIGLFTCNPEISTDLLDLFNFLTGYSAKRDYQKLLVAPVNLRERLQKLVEREVEKHEKEGKGHLVFKMNALVDPQMVRMLYKASQAGVKIDLLVRGICCLRPGVPGVSETIRVTSIVGRFLEHSRIFYFRNGGDEEIYLGSADLMPRNLNRRVEILFPLKDPDLLRRVRDGILAEYLTDNVKARRMMADGSYKRVPHSEGHAAHNSQESLLGMGPKSRKKARLTW</sequence>
<name>Q020M4_SOLUE</name>
<gene>
    <name evidence="6" type="primary">ppk</name>
    <name evidence="13" type="ordered locus">Acid_3657</name>
</gene>
<dbReference type="Pfam" id="PF17941">
    <property type="entry name" value="PP_kinase_C_1"/>
    <property type="match status" value="1"/>
</dbReference>
<dbReference type="PANTHER" id="PTHR30218:SF0">
    <property type="entry name" value="POLYPHOSPHATE KINASE"/>
    <property type="match status" value="1"/>
</dbReference>
<dbReference type="GO" id="GO:0046872">
    <property type="term" value="F:metal ion binding"/>
    <property type="evidence" value="ECO:0007669"/>
    <property type="project" value="UniProtKB-KW"/>
</dbReference>
<evidence type="ECO:0000313" key="13">
    <source>
        <dbReference type="EMBL" id="ABJ84629.1"/>
    </source>
</evidence>
<dbReference type="HAMAP" id="MF_00347">
    <property type="entry name" value="Polyphosphate_kinase"/>
    <property type="match status" value="1"/>
</dbReference>
<dbReference type="InterPro" id="IPR024953">
    <property type="entry name" value="PP_kinase_middle"/>
</dbReference>
<dbReference type="eggNOG" id="COG0855">
    <property type="taxonomic scope" value="Bacteria"/>
</dbReference>
<organism evidence="13">
    <name type="scientific">Solibacter usitatus (strain Ellin6076)</name>
    <dbReference type="NCBI Taxonomy" id="234267"/>
    <lineage>
        <taxon>Bacteria</taxon>
        <taxon>Pseudomonadati</taxon>
        <taxon>Acidobacteriota</taxon>
        <taxon>Terriglobia</taxon>
        <taxon>Bryobacterales</taxon>
        <taxon>Solibacteraceae</taxon>
        <taxon>Candidatus Solibacter</taxon>
    </lineage>
</organism>
<dbReference type="InterPro" id="IPR036830">
    <property type="entry name" value="PP_kinase_middle_dom_sf"/>
</dbReference>
<keyword evidence="6" id="KW-0479">Metal-binding</keyword>
<evidence type="ECO:0000256" key="7">
    <source>
        <dbReference type="RuleBase" id="RU003800"/>
    </source>
</evidence>
<feature type="domain" description="Polyphosphate kinase C-terminal" evidence="11">
    <location>
        <begin position="531"/>
        <end position="704"/>
    </location>
</feature>
<dbReference type="GO" id="GO:0005524">
    <property type="term" value="F:ATP binding"/>
    <property type="evidence" value="ECO:0007669"/>
    <property type="project" value="UniProtKB-KW"/>
</dbReference>
<evidence type="ECO:0000256" key="8">
    <source>
        <dbReference type="SAM" id="MobiDB-lite"/>
    </source>
</evidence>
<evidence type="ECO:0000256" key="4">
    <source>
        <dbReference type="ARBA" id="ARBA00022777"/>
    </source>
</evidence>
<keyword evidence="4 6" id="KW-0418">Kinase</keyword>
<dbReference type="InParanoid" id="Q020M4"/>
<dbReference type="InterPro" id="IPR025198">
    <property type="entry name" value="PPK_N_dom"/>
</dbReference>
<comment type="similarity">
    <text evidence="6 7">Belongs to the polyphosphate kinase 1 (PPK1) family.</text>
</comment>
<evidence type="ECO:0000256" key="3">
    <source>
        <dbReference type="ARBA" id="ARBA00022741"/>
    </source>
</evidence>
<evidence type="ECO:0000256" key="2">
    <source>
        <dbReference type="ARBA" id="ARBA00022679"/>
    </source>
</evidence>
<dbReference type="Pfam" id="PF02503">
    <property type="entry name" value="PP_kinase"/>
    <property type="match status" value="1"/>
</dbReference>
<feature type="compositionally biased region" description="Basic residues" evidence="8">
    <location>
        <begin position="713"/>
        <end position="722"/>
    </location>
</feature>
<dbReference type="Gene3D" id="1.20.58.310">
    <property type="entry name" value="Polyphosphate kinase N-terminal domain"/>
    <property type="match status" value="1"/>
</dbReference>
<comment type="function">
    <text evidence="6 7">Catalyzes the reversible transfer of the terminal phosphate of ATP to form a long-chain polyphosphate (polyP).</text>
</comment>
<feature type="binding site" evidence="6">
    <location>
        <position position="592"/>
    </location>
    <ligand>
        <name>ATP</name>
        <dbReference type="ChEBI" id="CHEBI:30616"/>
    </ligand>
</feature>
<feature type="domain" description="Polyphosphate kinase middle" evidence="9">
    <location>
        <begin position="143"/>
        <end position="329"/>
    </location>
</feature>
<feature type="binding site" evidence="6">
    <location>
        <position position="66"/>
    </location>
    <ligand>
        <name>ATP</name>
        <dbReference type="ChEBI" id="CHEBI:30616"/>
    </ligand>
</feature>
<feature type="binding site" evidence="6">
    <location>
        <position position="496"/>
    </location>
    <ligand>
        <name>ATP</name>
        <dbReference type="ChEBI" id="CHEBI:30616"/>
    </ligand>
</feature>
<feature type="binding site" evidence="6">
    <location>
        <position position="403"/>
    </location>
    <ligand>
        <name>Mg(2+)</name>
        <dbReference type="ChEBI" id="CHEBI:18420"/>
    </ligand>
</feature>
<evidence type="ECO:0000259" key="11">
    <source>
        <dbReference type="Pfam" id="PF13090"/>
    </source>
</evidence>
<keyword evidence="2 6" id="KW-0808">Transferase</keyword>
<dbReference type="GO" id="GO:0008976">
    <property type="term" value="F:polyphosphate kinase activity"/>
    <property type="evidence" value="ECO:0007669"/>
    <property type="project" value="UniProtKB-UniRule"/>
</dbReference>
<dbReference type="AlphaFoldDB" id="Q020M4"/>
<comment type="catalytic activity">
    <reaction evidence="6 7">
        <text>[phosphate](n) + ATP = [phosphate](n+1) + ADP</text>
        <dbReference type="Rhea" id="RHEA:19573"/>
        <dbReference type="Rhea" id="RHEA-COMP:9859"/>
        <dbReference type="Rhea" id="RHEA-COMP:14280"/>
        <dbReference type="ChEBI" id="CHEBI:16838"/>
        <dbReference type="ChEBI" id="CHEBI:30616"/>
        <dbReference type="ChEBI" id="CHEBI:456216"/>
        <dbReference type="EC" id="2.7.4.1"/>
    </reaction>
</comment>
<dbReference type="Gene3D" id="3.30.1840.10">
    <property type="entry name" value="Polyphosphate kinase middle domain"/>
    <property type="match status" value="1"/>
</dbReference>
<proteinExistence type="inferred from homology"/>
<dbReference type="SUPFAM" id="SSF140356">
    <property type="entry name" value="PPK N-terminal domain-like"/>
    <property type="match status" value="1"/>
</dbReference>
<dbReference type="Pfam" id="PF13089">
    <property type="entry name" value="PP_kinase_N"/>
    <property type="match status" value="1"/>
</dbReference>
<dbReference type="InterPro" id="IPR041108">
    <property type="entry name" value="PP_kinase_C_1"/>
</dbReference>
<dbReference type="PANTHER" id="PTHR30218">
    <property type="entry name" value="POLYPHOSPHATE KINASE"/>
    <property type="match status" value="1"/>
</dbReference>
<dbReference type="InterPro" id="IPR003414">
    <property type="entry name" value="PP_kinase"/>
</dbReference>
<comment type="PTM">
    <text evidence="6 7">An intermediate of this reaction is the autophosphorylated ppk in which a phosphate is covalently linked to a histidine residue through a N-P bond.</text>
</comment>
<dbReference type="EC" id="2.7.4.1" evidence="6 7"/>
<feature type="active site" description="Phosphohistidine intermediate" evidence="6">
    <location>
        <position position="463"/>
    </location>
</feature>
<dbReference type="PIRSF" id="PIRSF015589">
    <property type="entry name" value="PP_kinase"/>
    <property type="match status" value="1"/>
</dbReference>
<reference evidence="13" key="1">
    <citation type="submission" date="2006-10" db="EMBL/GenBank/DDBJ databases">
        <title>Complete sequence of Solibacter usitatus Ellin6076.</title>
        <authorList>
            <consortium name="US DOE Joint Genome Institute"/>
            <person name="Copeland A."/>
            <person name="Lucas S."/>
            <person name="Lapidus A."/>
            <person name="Barry K."/>
            <person name="Detter J.C."/>
            <person name="Glavina del Rio T."/>
            <person name="Hammon N."/>
            <person name="Israni S."/>
            <person name="Dalin E."/>
            <person name="Tice H."/>
            <person name="Pitluck S."/>
            <person name="Thompson L.S."/>
            <person name="Brettin T."/>
            <person name="Bruce D."/>
            <person name="Han C."/>
            <person name="Tapia R."/>
            <person name="Gilna P."/>
            <person name="Schmutz J."/>
            <person name="Larimer F."/>
            <person name="Land M."/>
            <person name="Hauser L."/>
            <person name="Kyrpides N."/>
            <person name="Mikhailova N."/>
            <person name="Janssen P.H."/>
            <person name="Kuske C.R."/>
            <person name="Richardson P."/>
        </authorList>
    </citation>
    <scope>NUCLEOTIDE SEQUENCE</scope>
    <source>
        <strain evidence="13">Ellin6076</strain>
    </source>
</reference>
<evidence type="ECO:0000259" key="10">
    <source>
        <dbReference type="Pfam" id="PF13089"/>
    </source>
</evidence>
<keyword evidence="3 6" id="KW-0547">Nucleotide-binding</keyword>
<dbReference type="OrthoDB" id="9761456at2"/>